<evidence type="ECO:0000313" key="1">
    <source>
        <dbReference type="EMBL" id="KAK6775903.1"/>
    </source>
</evidence>
<proteinExistence type="predicted"/>
<dbReference type="EMBL" id="JBANQN010000011">
    <property type="protein sequence ID" value="KAK6775903.1"/>
    <property type="molecule type" value="Genomic_DNA"/>
</dbReference>
<dbReference type="Pfam" id="PF02992">
    <property type="entry name" value="Transposase_21"/>
    <property type="match status" value="1"/>
</dbReference>
<evidence type="ECO:0000313" key="2">
    <source>
        <dbReference type="Proteomes" id="UP001371456"/>
    </source>
</evidence>
<dbReference type="AlphaFoldDB" id="A0AAN8Y3S7"/>
<keyword evidence="2" id="KW-1185">Reference proteome</keyword>
<comment type="caution">
    <text evidence="1">The sequence shown here is derived from an EMBL/GenBank/DDBJ whole genome shotgun (WGS) entry which is preliminary data.</text>
</comment>
<dbReference type="Proteomes" id="UP001371456">
    <property type="component" value="Unassembled WGS sequence"/>
</dbReference>
<organism evidence="1 2">
    <name type="scientific">Solanum bulbocastanum</name>
    <name type="common">Wild potato</name>
    <dbReference type="NCBI Taxonomy" id="147425"/>
    <lineage>
        <taxon>Eukaryota</taxon>
        <taxon>Viridiplantae</taxon>
        <taxon>Streptophyta</taxon>
        <taxon>Embryophyta</taxon>
        <taxon>Tracheophyta</taxon>
        <taxon>Spermatophyta</taxon>
        <taxon>Magnoliopsida</taxon>
        <taxon>eudicotyledons</taxon>
        <taxon>Gunneridae</taxon>
        <taxon>Pentapetalae</taxon>
        <taxon>asterids</taxon>
        <taxon>lamiids</taxon>
        <taxon>Solanales</taxon>
        <taxon>Solanaceae</taxon>
        <taxon>Solanoideae</taxon>
        <taxon>Solaneae</taxon>
        <taxon>Solanum</taxon>
    </lineage>
</organism>
<protein>
    <submittedName>
        <fullName evidence="1">Uncharacterized protein</fullName>
    </submittedName>
</protein>
<gene>
    <name evidence="1" type="ORF">RDI58_026904</name>
</gene>
<dbReference type="InterPro" id="IPR004242">
    <property type="entry name" value="Transposase_21"/>
</dbReference>
<sequence>MRLHAWESNLDGFTRHQRDGEALNTYYRTHPEFASDPRNVHLGLASDGFNPFGTMSSTYSICPVFLTSIFREYIKRSSRGKRPSPTEIEMRVNKEFVDWFQKSVSKQSLFIVYV</sequence>
<accession>A0AAN8Y3S7</accession>
<reference evidence="1 2" key="1">
    <citation type="submission" date="2024-02" db="EMBL/GenBank/DDBJ databases">
        <title>de novo genome assembly of Solanum bulbocastanum strain 11H21.</title>
        <authorList>
            <person name="Hosaka A.J."/>
        </authorList>
    </citation>
    <scope>NUCLEOTIDE SEQUENCE [LARGE SCALE GENOMIC DNA]</scope>
    <source>
        <tissue evidence="1">Young leaves</tissue>
    </source>
</reference>
<name>A0AAN8Y3S7_SOLBU</name>